<dbReference type="PROSITE" id="PS00445">
    <property type="entry name" value="FGGY_KINASES_2"/>
    <property type="match status" value="1"/>
</dbReference>
<evidence type="ECO:0000313" key="10">
    <source>
        <dbReference type="EMBL" id="KEJ88508.1"/>
    </source>
</evidence>
<organism evidence="10 11">
    <name type="scientific">Sulfitobacter donghicola DSW-25 = KCTC 12864 = JCM 14565</name>
    <dbReference type="NCBI Taxonomy" id="1300350"/>
    <lineage>
        <taxon>Bacteria</taxon>
        <taxon>Pseudomonadati</taxon>
        <taxon>Pseudomonadota</taxon>
        <taxon>Alphaproteobacteria</taxon>
        <taxon>Rhodobacterales</taxon>
        <taxon>Roseobacteraceae</taxon>
        <taxon>Sulfitobacter</taxon>
    </lineage>
</organism>
<evidence type="ECO:0000259" key="9">
    <source>
        <dbReference type="Pfam" id="PF02782"/>
    </source>
</evidence>
<evidence type="ECO:0000256" key="2">
    <source>
        <dbReference type="ARBA" id="ARBA00022679"/>
    </source>
</evidence>
<dbReference type="InterPro" id="IPR043129">
    <property type="entry name" value="ATPase_NBD"/>
</dbReference>
<comment type="caution">
    <text evidence="10">The sequence shown here is derived from an EMBL/GenBank/DDBJ whole genome shotgun (WGS) entry which is preliminary data.</text>
</comment>
<dbReference type="OrthoDB" id="9805576at2"/>
<keyword evidence="4 7" id="KW-0418">Kinase</keyword>
<dbReference type="EMBL" id="JAMC01000006">
    <property type="protein sequence ID" value="KEJ88508.1"/>
    <property type="molecule type" value="Genomic_DNA"/>
</dbReference>
<dbReference type="RefSeq" id="WP_025060628.1">
    <property type="nucleotide sequence ID" value="NZ_JAMC01000006.1"/>
</dbReference>
<dbReference type="InterPro" id="IPR018485">
    <property type="entry name" value="FGGY_C"/>
</dbReference>
<dbReference type="AlphaFoldDB" id="A0A073IDW0"/>
<evidence type="ECO:0000256" key="7">
    <source>
        <dbReference type="RuleBase" id="RU003733"/>
    </source>
</evidence>
<dbReference type="Proteomes" id="UP000027734">
    <property type="component" value="Unassembled WGS sequence"/>
</dbReference>
<dbReference type="Pfam" id="PF02782">
    <property type="entry name" value="FGGY_C"/>
    <property type="match status" value="1"/>
</dbReference>
<evidence type="ECO:0000256" key="1">
    <source>
        <dbReference type="ARBA" id="ARBA00009156"/>
    </source>
</evidence>
<feature type="domain" description="Carbohydrate kinase FGGY C-terminal" evidence="9">
    <location>
        <begin position="244"/>
        <end position="429"/>
    </location>
</feature>
<proteinExistence type="inferred from homology"/>
<dbReference type="InterPro" id="IPR018483">
    <property type="entry name" value="Carb_kinase_FGGY_CS"/>
</dbReference>
<dbReference type="PANTHER" id="PTHR10196">
    <property type="entry name" value="SUGAR KINASE"/>
    <property type="match status" value="1"/>
</dbReference>
<keyword evidence="5" id="KW-0067">ATP-binding</keyword>
<dbReference type="InterPro" id="IPR000577">
    <property type="entry name" value="Carb_kinase_FGGY"/>
</dbReference>
<dbReference type="eggNOG" id="COG0554">
    <property type="taxonomic scope" value="Bacteria"/>
</dbReference>
<gene>
    <name evidence="10" type="ORF">DSW25_15590</name>
</gene>
<dbReference type="GO" id="GO:0005829">
    <property type="term" value="C:cytosol"/>
    <property type="evidence" value="ECO:0007669"/>
    <property type="project" value="TreeGrafter"/>
</dbReference>
<comment type="similarity">
    <text evidence="1 7">Belongs to the FGGY kinase family.</text>
</comment>
<sequence length="472" mass="50332">MTLLAIDQSTTSTTALLFDVSGGVRTVHRADHKQIYPKQGWVEHDPLEILGHIRRSLDAGKEQGAQAFALSNQGESCLAWDRKTGDPISPMIVWQDNRTEAACKSLELHHGNTVAQRARLPLSPYFSAAKLGWVLQNIPAASDLAKNGRLALGTSDAFFRDQLTGRFETDVATASRTSLMNLETCQWDPQLCEVFGVPIACLPKITDCSGDLGAAQGLPLAAAIVDQQAALYGHGVSHRGESKFTFGTGAFAQTFVGPDCPPFAQGVAPTVAWREVGQKTVYALDGGIHTAAAAVNWARDLGLFHEFSELEGFCGHALERGLAFVPALAGLACPHWDNNAKGTWLGLSLGTTKADMMQALLEGIAYRAAEVCAAMEQVVPPNGAVLVDGGMSANPWFCQLLANVTGRSIKAAQMSDITAYGAAKMAGNALGLEIPSKAARSVFEPEAGFSPQMQRFEEARNLAQSWLAKAPV</sequence>
<dbReference type="InterPro" id="IPR018484">
    <property type="entry name" value="FGGY_N"/>
</dbReference>
<dbReference type="Gene3D" id="3.30.420.40">
    <property type="match status" value="2"/>
</dbReference>
<evidence type="ECO:0000256" key="3">
    <source>
        <dbReference type="ARBA" id="ARBA00022741"/>
    </source>
</evidence>
<name>A0A073IDW0_9RHOB</name>
<keyword evidence="11" id="KW-1185">Reference proteome</keyword>
<accession>A0A073IDW0</accession>
<dbReference type="PANTHER" id="PTHR10196:SF69">
    <property type="entry name" value="GLYCEROL KINASE"/>
    <property type="match status" value="1"/>
</dbReference>
<feature type="domain" description="Carbohydrate kinase FGGY N-terminal" evidence="8">
    <location>
        <begin position="3"/>
        <end position="214"/>
    </location>
</feature>
<dbReference type="SUPFAM" id="SSF53067">
    <property type="entry name" value="Actin-like ATPase domain"/>
    <property type="match status" value="2"/>
</dbReference>
<reference evidence="10 11" key="1">
    <citation type="submission" date="2014-01" db="EMBL/GenBank/DDBJ databases">
        <title>Sulfitobacter donghicola JCM 14565 Genome Sequencing.</title>
        <authorList>
            <person name="Lai Q."/>
            <person name="Hong Z."/>
        </authorList>
    </citation>
    <scope>NUCLEOTIDE SEQUENCE [LARGE SCALE GENOMIC DNA]</scope>
    <source>
        <strain evidence="10 11">JCM 14565</strain>
    </source>
</reference>
<dbReference type="STRING" id="1300350.Z948_3361"/>
<keyword evidence="2 7" id="KW-0808">Transferase</keyword>
<evidence type="ECO:0000256" key="4">
    <source>
        <dbReference type="ARBA" id="ARBA00022777"/>
    </source>
</evidence>
<dbReference type="PIRSF" id="PIRSF000538">
    <property type="entry name" value="GlpK"/>
    <property type="match status" value="1"/>
</dbReference>
<protein>
    <recommendedName>
        <fullName evidence="6">ATP:glycerol 3-phosphotransferase</fullName>
    </recommendedName>
</protein>
<dbReference type="GO" id="GO:0005524">
    <property type="term" value="F:ATP binding"/>
    <property type="evidence" value="ECO:0007669"/>
    <property type="project" value="UniProtKB-KW"/>
</dbReference>
<evidence type="ECO:0000256" key="6">
    <source>
        <dbReference type="ARBA" id="ARBA00043149"/>
    </source>
</evidence>
<evidence type="ECO:0000259" key="8">
    <source>
        <dbReference type="Pfam" id="PF00370"/>
    </source>
</evidence>
<evidence type="ECO:0000313" key="11">
    <source>
        <dbReference type="Proteomes" id="UP000027734"/>
    </source>
</evidence>
<dbReference type="Pfam" id="PF00370">
    <property type="entry name" value="FGGY_N"/>
    <property type="match status" value="1"/>
</dbReference>
<keyword evidence="3" id="KW-0547">Nucleotide-binding</keyword>
<dbReference type="GO" id="GO:0019563">
    <property type="term" value="P:glycerol catabolic process"/>
    <property type="evidence" value="ECO:0007669"/>
    <property type="project" value="TreeGrafter"/>
</dbReference>
<evidence type="ECO:0000256" key="5">
    <source>
        <dbReference type="ARBA" id="ARBA00022840"/>
    </source>
</evidence>
<dbReference type="GO" id="GO:0004370">
    <property type="term" value="F:glycerol kinase activity"/>
    <property type="evidence" value="ECO:0007669"/>
    <property type="project" value="TreeGrafter"/>
</dbReference>